<organism evidence="2 3">
    <name type="scientific">Agrocybe chaxingu</name>
    <dbReference type="NCBI Taxonomy" id="84603"/>
    <lineage>
        <taxon>Eukaryota</taxon>
        <taxon>Fungi</taxon>
        <taxon>Dikarya</taxon>
        <taxon>Basidiomycota</taxon>
        <taxon>Agaricomycotina</taxon>
        <taxon>Agaricomycetes</taxon>
        <taxon>Agaricomycetidae</taxon>
        <taxon>Agaricales</taxon>
        <taxon>Agaricineae</taxon>
        <taxon>Strophariaceae</taxon>
        <taxon>Agrocybe</taxon>
    </lineage>
</organism>
<dbReference type="Proteomes" id="UP001148786">
    <property type="component" value="Unassembled WGS sequence"/>
</dbReference>
<keyword evidence="1" id="KW-0472">Membrane</keyword>
<accession>A0A9W8MVH6</accession>
<keyword evidence="3" id="KW-1185">Reference proteome</keyword>
<sequence length="346" mass="36746">MATLLIDDQDNQVKYLCPTLNQAVAGSYYNNTWSTVRAESSCIDGWFQYTFHGAGIQVAASIPKPSTYSVKIDNEEFVSQSGDGSYDSPALSDGEHTLTYSVGSGTALPAFDYLTVTAGTNTPLDGKTLVIDDTDGSISYAGSWTTDAPVPLNFDYSTSLYKSTAHWSSRVGDSFHFQFRGSSISVLGIAANISGGGNITATYTLDGVSNTHGLPTATLDSLPMVHLFHADVQPGEHTLIVNITSIQAPRSLGIDLITYNASFPNIASVGGTASVAATSGAGSKTPSWGPKVGIAIGVVAGVSLVLAILIIFWQRNRLRKDVEGKTLEVTLNDSKHKRDSKPYLEF</sequence>
<evidence type="ECO:0000313" key="3">
    <source>
        <dbReference type="Proteomes" id="UP001148786"/>
    </source>
</evidence>
<comment type="caution">
    <text evidence="2">The sequence shown here is derived from an EMBL/GenBank/DDBJ whole genome shotgun (WGS) entry which is preliminary data.</text>
</comment>
<evidence type="ECO:0000313" key="2">
    <source>
        <dbReference type="EMBL" id="KAJ3509996.1"/>
    </source>
</evidence>
<evidence type="ECO:0000256" key="1">
    <source>
        <dbReference type="SAM" id="Phobius"/>
    </source>
</evidence>
<keyword evidence="1" id="KW-0812">Transmembrane</keyword>
<dbReference type="OrthoDB" id="2901006at2759"/>
<dbReference type="AlphaFoldDB" id="A0A9W8MVH6"/>
<reference evidence="2" key="1">
    <citation type="submission" date="2022-07" db="EMBL/GenBank/DDBJ databases">
        <title>Genome Sequence of Agrocybe chaxingu.</title>
        <authorList>
            <person name="Buettner E."/>
        </authorList>
    </citation>
    <scope>NUCLEOTIDE SEQUENCE</scope>
    <source>
        <strain evidence="2">MP-N11</strain>
    </source>
</reference>
<protein>
    <recommendedName>
        <fullName evidence="4">Transmembrane protein</fullName>
    </recommendedName>
</protein>
<gene>
    <name evidence="2" type="ORF">NLJ89_g4918</name>
</gene>
<proteinExistence type="predicted"/>
<dbReference type="EMBL" id="JANKHO010000432">
    <property type="protein sequence ID" value="KAJ3509996.1"/>
    <property type="molecule type" value="Genomic_DNA"/>
</dbReference>
<keyword evidence="1" id="KW-1133">Transmembrane helix</keyword>
<evidence type="ECO:0008006" key="4">
    <source>
        <dbReference type="Google" id="ProtNLM"/>
    </source>
</evidence>
<name>A0A9W8MVH6_9AGAR</name>
<feature type="transmembrane region" description="Helical" evidence="1">
    <location>
        <begin position="292"/>
        <end position="313"/>
    </location>
</feature>
<dbReference type="Gene3D" id="2.60.120.260">
    <property type="entry name" value="Galactose-binding domain-like"/>
    <property type="match status" value="1"/>
</dbReference>